<proteinExistence type="predicted"/>
<dbReference type="InterPro" id="IPR050623">
    <property type="entry name" value="Glucan_succinyl_AcylTrfase"/>
</dbReference>
<feature type="transmembrane region" description="Helical" evidence="2">
    <location>
        <begin position="351"/>
        <end position="370"/>
    </location>
</feature>
<keyword evidence="2" id="KW-0472">Membrane</keyword>
<feature type="transmembrane region" description="Helical" evidence="2">
    <location>
        <begin position="187"/>
        <end position="206"/>
    </location>
</feature>
<reference evidence="5" key="1">
    <citation type="journal article" date="2023" name="Mar. Drugs">
        <title>Gemmata algarum, a Novel Planctomycete Isolated from an Algal Mat, Displays Antimicrobial Activity.</title>
        <authorList>
            <person name="Kumar G."/>
            <person name="Kallscheuer N."/>
            <person name="Kashif M."/>
            <person name="Ahamad S."/>
            <person name="Jagadeeshwari U."/>
            <person name="Pannikurungottu S."/>
            <person name="Haufschild T."/>
            <person name="Kabuu M."/>
            <person name="Sasikala C."/>
            <person name="Jogler C."/>
            <person name="Ramana C."/>
        </authorList>
    </citation>
    <scope>NUCLEOTIDE SEQUENCE [LARGE SCALE GENOMIC DNA]</scope>
    <source>
        <strain evidence="5">JC673</strain>
    </source>
</reference>
<evidence type="ECO:0000259" key="3">
    <source>
        <dbReference type="Pfam" id="PF01757"/>
    </source>
</evidence>
<organism evidence="4 5">
    <name type="scientific">Gemmata algarum</name>
    <dbReference type="NCBI Taxonomy" id="2975278"/>
    <lineage>
        <taxon>Bacteria</taxon>
        <taxon>Pseudomonadati</taxon>
        <taxon>Planctomycetota</taxon>
        <taxon>Planctomycetia</taxon>
        <taxon>Gemmatales</taxon>
        <taxon>Gemmataceae</taxon>
        <taxon>Gemmata</taxon>
    </lineage>
</organism>
<evidence type="ECO:0000256" key="1">
    <source>
        <dbReference type="SAM" id="MobiDB-lite"/>
    </source>
</evidence>
<dbReference type="PANTHER" id="PTHR36927:SF1">
    <property type="entry name" value="MDO-LIKE PROTEIN"/>
    <property type="match status" value="1"/>
</dbReference>
<dbReference type="Proteomes" id="UP001272242">
    <property type="component" value="Unassembled WGS sequence"/>
</dbReference>
<evidence type="ECO:0000256" key="2">
    <source>
        <dbReference type="SAM" id="Phobius"/>
    </source>
</evidence>
<feature type="transmembrane region" description="Helical" evidence="2">
    <location>
        <begin position="284"/>
        <end position="307"/>
    </location>
</feature>
<keyword evidence="4" id="KW-0808">Transferase</keyword>
<dbReference type="InterPro" id="IPR002656">
    <property type="entry name" value="Acyl_transf_3_dom"/>
</dbReference>
<feature type="transmembrane region" description="Helical" evidence="2">
    <location>
        <begin position="20"/>
        <end position="44"/>
    </location>
</feature>
<evidence type="ECO:0000313" key="4">
    <source>
        <dbReference type="EMBL" id="MDY3557954.1"/>
    </source>
</evidence>
<feature type="transmembrane region" description="Helical" evidence="2">
    <location>
        <begin position="218"/>
        <end position="234"/>
    </location>
</feature>
<dbReference type="PANTHER" id="PTHR36927">
    <property type="entry name" value="BLR4337 PROTEIN"/>
    <property type="match status" value="1"/>
</dbReference>
<feature type="transmembrane region" description="Helical" evidence="2">
    <location>
        <begin position="94"/>
        <end position="116"/>
    </location>
</feature>
<comment type="caution">
    <text evidence="4">The sequence shown here is derived from an EMBL/GenBank/DDBJ whole genome shotgun (WGS) entry which is preliminary data.</text>
</comment>
<accession>A0ABU5EWG5</accession>
<gene>
    <name evidence="4" type="ORF">R5W23_006396</name>
</gene>
<keyword evidence="4" id="KW-0012">Acyltransferase</keyword>
<keyword evidence="5" id="KW-1185">Reference proteome</keyword>
<feature type="region of interest" description="Disordered" evidence="1">
    <location>
        <begin position="385"/>
        <end position="413"/>
    </location>
</feature>
<keyword evidence="2" id="KW-0812">Transmembrane</keyword>
<feature type="transmembrane region" description="Helical" evidence="2">
    <location>
        <begin position="144"/>
        <end position="167"/>
    </location>
</feature>
<name>A0ABU5EWG5_9BACT</name>
<protein>
    <submittedName>
        <fullName evidence="4">Acyltransferase family protein</fullName>
    </submittedName>
</protein>
<dbReference type="GO" id="GO:0016746">
    <property type="term" value="F:acyltransferase activity"/>
    <property type="evidence" value="ECO:0007669"/>
    <property type="project" value="UniProtKB-KW"/>
</dbReference>
<feature type="domain" description="Acyltransferase 3" evidence="3">
    <location>
        <begin position="13"/>
        <end position="369"/>
    </location>
</feature>
<feature type="transmembrane region" description="Helical" evidence="2">
    <location>
        <begin position="246"/>
        <end position="264"/>
    </location>
</feature>
<evidence type="ECO:0000313" key="5">
    <source>
        <dbReference type="Proteomes" id="UP001272242"/>
    </source>
</evidence>
<dbReference type="Pfam" id="PF01757">
    <property type="entry name" value="Acyl_transf_3"/>
    <property type="match status" value="1"/>
</dbReference>
<feature type="transmembrane region" description="Helical" evidence="2">
    <location>
        <begin position="64"/>
        <end position="82"/>
    </location>
</feature>
<feature type="transmembrane region" description="Helical" evidence="2">
    <location>
        <begin position="327"/>
        <end position="345"/>
    </location>
</feature>
<dbReference type="RefSeq" id="WP_320684944.1">
    <property type="nucleotide sequence ID" value="NZ_JAXBLV010000009.1"/>
</dbReference>
<dbReference type="EMBL" id="JAXBLV010000009">
    <property type="protein sequence ID" value="MDY3557954.1"/>
    <property type="molecule type" value="Genomic_DNA"/>
</dbReference>
<sequence length="413" mass="45350">MMAEPNTFSPRVAALDNLRVVAMFLGLVTHGVLPYTATGLVGFPVRDHTRHAAADVCFFAVHDFRMQLFFLLAGFGACALASRRGAGELVRNRLARLALPLALAALILCPALHLIFAAHTATRGATWVADGAGGWVGPNFHLWFLYYLLMCCAVWVAIRSVVLRLPVGIVRAFDALTRRALASRWKVPAVAAIAVPVLWDMPAWWIDTPKGWAPDVTVLTYYLGFFSVGALLYRHRDTLATVGRRWAVRLAVANVVVLPLMLKLTVTGNWAEEERDTDPARLAVWKAVAIFVGGLYTWLMIGGLIGLFQRYFAAGGPRWAYLADASYWCYLIGFPVQAAFQVWFAPTTLPVVAEFLLVVVLTLAVSLTSYELGVRHTRLGVLLNGKRPKRDGGRVPEPVRGTRPRPVPAVHAG</sequence>
<keyword evidence="2" id="KW-1133">Transmembrane helix</keyword>